<evidence type="ECO:0000256" key="8">
    <source>
        <dbReference type="ARBA" id="ARBA00022692"/>
    </source>
</evidence>
<dbReference type="GO" id="GO:0005886">
    <property type="term" value="C:plasma membrane"/>
    <property type="evidence" value="ECO:0007669"/>
    <property type="project" value="UniProtKB-SubCell"/>
</dbReference>
<evidence type="ECO:0000256" key="19">
    <source>
        <dbReference type="ARBA" id="ARBA00048679"/>
    </source>
</evidence>
<dbReference type="Pfam" id="PF00069">
    <property type="entry name" value="Pkinase"/>
    <property type="match status" value="1"/>
</dbReference>
<evidence type="ECO:0000256" key="2">
    <source>
        <dbReference type="ARBA" id="ARBA00012513"/>
    </source>
</evidence>
<evidence type="ECO:0000256" key="18">
    <source>
        <dbReference type="ARBA" id="ARBA00047899"/>
    </source>
</evidence>
<evidence type="ECO:0000256" key="9">
    <source>
        <dbReference type="ARBA" id="ARBA00022729"/>
    </source>
</evidence>
<dbReference type="InterPro" id="IPR008271">
    <property type="entry name" value="Ser/Thr_kinase_AS"/>
</dbReference>
<comment type="caution">
    <text evidence="21">The sequence shown here is derived from an EMBL/GenBank/DDBJ whole genome shotgun (WGS) entry which is preliminary data.</text>
</comment>
<keyword evidence="8" id="KW-0812">Transmembrane</keyword>
<keyword evidence="12 21" id="KW-0418">Kinase</keyword>
<keyword evidence="9" id="KW-0732">Signal</keyword>
<dbReference type="OrthoDB" id="676979at2759"/>
<keyword evidence="16 21" id="KW-0675">Receptor</keyword>
<evidence type="ECO:0000256" key="3">
    <source>
        <dbReference type="ARBA" id="ARBA00022475"/>
    </source>
</evidence>
<evidence type="ECO:0000256" key="4">
    <source>
        <dbReference type="ARBA" id="ARBA00022527"/>
    </source>
</evidence>
<dbReference type="PROSITE" id="PS00108">
    <property type="entry name" value="PROTEIN_KINASE_ST"/>
    <property type="match status" value="1"/>
</dbReference>
<evidence type="ECO:0000259" key="20">
    <source>
        <dbReference type="PROSITE" id="PS50011"/>
    </source>
</evidence>
<dbReference type="Proteomes" id="UP000594638">
    <property type="component" value="Unassembled WGS sequence"/>
</dbReference>
<feature type="domain" description="Protein kinase" evidence="20">
    <location>
        <begin position="1"/>
        <end position="180"/>
    </location>
</feature>
<dbReference type="PANTHER" id="PTHR48055:SF57">
    <property type="entry name" value="PROTEIN KINASE DOMAIN-CONTAINING PROTEIN"/>
    <property type="match status" value="1"/>
</dbReference>
<keyword evidence="7" id="KW-0808">Transferase</keyword>
<keyword evidence="13" id="KW-0067">ATP-binding</keyword>
<dbReference type="FunFam" id="1.10.510.10:FF:000358">
    <property type="entry name" value="Putative leucine-rich repeat receptor-like serine/threonine-protein kinase"/>
    <property type="match status" value="1"/>
</dbReference>
<keyword evidence="22" id="KW-1185">Reference proteome</keyword>
<evidence type="ECO:0000256" key="15">
    <source>
        <dbReference type="ARBA" id="ARBA00023136"/>
    </source>
</evidence>
<evidence type="ECO:0000256" key="5">
    <source>
        <dbReference type="ARBA" id="ARBA00022553"/>
    </source>
</evidence>
<keyword evidence="11" id="KW-0547">Nucleotide-binding</keyword>
<comment type="catalytic activity">
    <reaction evidence="18">
        <text>L-threonyl-[protein] + ATP = O-phospho-L-threonyl-[protein] + ADP + H(+)</text>
        <dbReference type="Rhea" id="RHEA:46608"/>
        <dbReference type="Rhea" id="RHEA-COMP:11060"/>
        <dbReference type="Rhea" id="RHEA-COMP:11605"/>
        <dbReference type="ChEBI" id="CHEBI:15378"/>
        <dbReference type="ChEBI" id="CHEBI:30013"/>
        <dbReference type="ChEBI" id="CHEBI:30616"/>
        <dbReference type="ChEBI" id="CHEBI:61977"/>
        <dbReference type="ChEBI" id="CHEBI:456216"/>
        <dbReference type="EC" id="2.7.11.1"/>
    </reaction>
</comment>
<dbReference type="PANTHER" id="PTHR48055">
    <property type="entry name" value="LEUCINE-RICH REPEAT RECEPTOR PROTEIN KINASE EMS1"/>
    <property type="match status" value="1"/>
</dbReference>
<evidence type="ECO:0000256" key="6">
    <source>
        <dbReference type="ARBA" id="ARBA00022614"/>
    </source>
</evidence>
<evidence type="ECO:0000256" key="12">
    <source>
        <dbReference type="ARBA" id="ARBA00022777"/>
    </source>
</evidence>
<evidence type="ECO:0000256" key="14">
    <source>
        <dbReference type="ARBA" id="ARBA00022989"/>
    </source>
</evidence>
<organism evidence="21 22">
    <name type="scientific">Olea europaea subsp. europaea</name>
    <dbReference type="NCBI Taxonomy" id="158383"/>
    <lineage>
        <taxon>Eukaryota</taxon>
        <taxon>Viridiplantae</taxon>
        <taxon>Streptophyta</taxon>
        <taxon>Embryophyta</taxon>
        <taxon>Tracheophyta</taxon>
        <taxon>Spermatophyta</taxon>
        <taxon>Magnoliopsida</taxon>
        <taxon>eudicotyledons</taxon>
        <taxon>Gunneridae</taxon>
        <taxon>Pentapetalae</taxon>
        <taxon>asterids</taxon>
        <taxon>lamiids</taxon>
        <taxon>Lamiales</taxon>
        <taxon>Oleaceae</taxon>
        <taxon>Oleeae</taxon>
        <taxon>Olea</taxon>
    </lineage>
</organism>
<dbReference type="InterPro" id="IPR051564">
    <property type="entry name" value="LRR_receptor-like_kinase"/>
</dbReference>
<dbReference type="InterPro" id="IPR000719">
    <property type="entry name" value="Prot_kinase_dom"/>
</dbReference>
<evidence type="ECO:0000256" key="13">
    <source>
        <dbReference type="ARBA" id="ARBA00022840"/>
    </source>
</evidence>
<evidence type="ECO:0000313" key="22">
    <source>
        <dbReference type="Proteomes" id="UP000594638"/>
    </source>
</evidence>
<evidence type="ECO:0000313" key="21">
    <source>
        <dbReference type="EMBL" id="CAA3000371.1"/>
    </source>
</evidence>
<sequence length="182" mass="20596">MTDVASALEYLHHGCPFPIVHCDLKPNNIVLDEDMVAHVGDFGISKLLTEDQRISITKMLGTIGYMAPEYGSTGLISTMADVYSYGIMLMETFTKKKPTSDMFVGEFTMRKWVFESFPDAIMQIVDVDLVNPVEDNIQAKEICFRSIMGIALECTANWPNERLNLKDVVKRLKEIKTEFCKV</sequence>
<dbReference type="GO" id="GO:0005524">
    <property type="term" value="F:ATP binding"/>
    <property type="evidence" value="ECO:0007669"/>
    <property type="project" value="UniProtKB-KW"/>
</dbReference>
<dbReference type="InterPro" id="IPR011009">
    <property type="entry name" value="Kinase-like_dom_sf"/>
</dbReference>
<dbReference type="Gene3D" id="1.10.510.10">
    <property type="entry name" value="Transferase(Phosphotransferase) domain 1"/>
    <property type="match status" value="1"/>
</dbReference>
<dbReference type="PROSITE" id="PS50011">
    <property type="entry name" value="PROTEIN_KINASE_DOM"/>
    <property type="match status" value="1"/>
</dbReference>
<keyword evidence="14" id="KW-1133">Transmembrane helix</keyword>
<keyword evidence="3" id="KW-1003">Cell membrane</keyword>
<reference evidence="21 22" key="1">
    <citation type="submission" date="2019-12" db="EMBL/GenBank/DDBJ databases">
        <authorList>
            <person name="Alioto T."/>
            <person name="Alioto T."/>
            <person name="Gomez Garrido J."/>
        </authorList>
    </citation>
    <scope>NUCLEOTIDE SEQUENCE [LARGE SCALE GENOMIC DNA]</scope>
</reference>
<dbReference type="EMBL" id="CACTIH010005686">
    <property type="protein sequence ID" value="CAA3000371.1"/>
    <property type="molecule type" value="Genomic_DNA"/>
</dbReference>
<keyword evidence="5" id="KW-0597">Phosphoprotein</keyword>
<evidence type="ECO:0000256" key="10">
    <source>
        <dbReference type="ARBA" id="ARBA00022737"/>
    </source>
</evidence>
<dbReference type="Gramene" id="OE9A117703T1">
    <property type="protein sequence ID" value="OE9A117703C1"/>
    <property type="gene ID" value="OE9A117703"/>
</dbReference>
<accession>A0A8S0T665</accession>
<evidence type="ECO:0000256" key="11">
    <source>
        <dbReference type="ARBA" id="ARBA00022741"/>
    </source>
</evidence>
<dbReference type="EC" id="2.7.11.1" evidence="2"/>
<name>A0A8S0T665_OLEEU</name>
<evidence type="ECO:0000256" key="17">
    <source>
        <dbReference type="ARBA" id="ARBA00023180"/>
    </source>
</evidence>
<protein>
    <recommendedName>
        <fullName evidence="2">non-specific serine/threonine protein kinase</fullName>
        <ecNumber evidence="2">2.7.11.1</ecNumber>
    </recommendedName>
</protein>
<dbReference type="AlphaFoldDB" id="A0A8S0T665"/>
<keyword evidence="6" id="KW-0433">Leucine-rich repeat</keyword>
<keyword evidence="4" id="KW-0723">Serine/threonine-protein kinase</keyword>
<evidence type="ECO:0000256" key="7">
    <source>
        <dbReference type="ARBA" id="ARBA00022679"/>
    </source>
</evidence>
<evidence type="ECO:0000256" key="16">
    <source>
        <dbReference type="ARBA" id="ARBA00023170"/>
    </source>
</evidence>
<dbReference type="SUPFAM" id="SSF56112">
    <property type="entry name" value="Protein kinase-like (PK-like)"/>
    <property type="match status" value="1"/>
</dbReference>
<gene>
    <name evidence="21" type="ORF">OLEA9_A117703</name>
</gene>
<evidence type="ECO:0000256" key="1">
    <source>
        <dbReference type="ARBA" id="ARBA00004162"/>
    </source>
</evidence>
<keyword evidence="10" id="KW-0677">Repeat</keyword>
<comment type="catalytic activity">
    <reaction evidence="19">
        <text>L-seryl-[protein] + ATP = O-phospho-L-seryl-[protein] + ADP + H(+)</text>
        <dbReference type="Rhea" id="RHEA:17989"/>
        <dbReference type="Rhea" id="RHEA-COMP:9863"/>
        <dbReference type="Rhea" id="RHEA-COMP:11604"/>
        <dbReference type="ChEBI" id="CHEBI:15378"/>
        <dbReference type="ChEBI" id="CHEBI:29999"/>
        <dbReference type="ChEBI" id="CHEBI:30616"/>
        <dbReference type="ChEBI" id="CHEBI:83421"/>
        <dbReference type="ChEBI" id="CHEBI:456216"/>
        <dbReference type="EC" id="2.7.11.1"/>
    </reaction>
</comment>
<dbReference type="GO" id="GO:0004674">
    <property type="term" value="F:protein serine/threonine kinase activity"/>
    <property type="evidence" value="ECO:0007669"/>
    <property type="project" value="UniProtKB-KW"/>
</dbReference>
<proteinExistence type="predicted"/>
<keyword evidence="15" id="KW-0472">Membrane</keyword>
<comment type="subcellular location">
    <subcellularLocation>
        <location evidence="1">Cell membrane</location>
        <topology evidence="1">Single-pass membrane protein</topology>
    </subcellularLocation>
</comment>
<keyword evidence="17" id="KW-0325">Glycoprotein</keyword>